<keyword evidence="2" id="KW-1185">Reference proteome</keyword>
<evidence type="ECO:0000313" key="1">
    <source>
        <dbReference type="EMBL" id="TYH31449.1"/>
    </source>
</evidence>
<name>A0A5D2HP48_GOSDA</name>
<dbReference type="Proteomes" id="UP000323506">
    <property type="component" value="Chromosome A01"/>
</dbReference>
<proteinExistence type="predicted"/>
<gene>
    <name evidence="1" type="ORF">ES288_A01G174100v1</name>
</gene>
<reference evidence="1 2" key="1">
    <citation type="submission" date="2019-06" db="EMBL/GenBank/DDBJ databases">
        <title>WGS assembly of Gossypium darwinii.</title>
        <authorList>
            <person name="Chen Z.J."/>
            <person name="Sreedasyam A."/>
            <person name="Ando A."/>
            <person name="Song Q."/>
            <person name="De L."/>
            <person name="Hulse-Kemp A."/>
            <person name="Ding M."/>
            <person name="Ye W."/>
            <person name="Kirkbride R."/>
            <person name="Jenkins J."/>
            <person name="Plott C."/>
            <person name="Lovell J."/>
            <person name="Lin Y.-M."/>
            <person name="Vaughn R."/>
            <person name="Liu B."/>
            <person name="Li W."/>
            <person name="Simpson S."/>
            <person name="Scheffler B."/>
            <person name="Saski C."/>
            <person name="Grover C."/>
            <person name="Hu G."/>
            <person name="Conover J."/>
            <person name="Carlson J."/>
            <person name="Shu S."/>
            <person name="Boston L."/>
            <person name="Williams M."/>
            <person name="Peterson D."/>
            <person name="Mcgee K."/>
            <person name="Jones D."/>
            <person name="Wendel J."/>
            <person name="Stelly D."/>
            <person name="Grimwood J."/>
            <person name="Schmutz J."/>
        </authorList>
    </citation>
    <scope>NUCLEOTIDE SEQUENCE [LARGE SCALE GENOMIC DNA]</scope>
    <source>
        <strain evidence="1">1808015.09</strain>
    </source>
</reference>
<evidence type="ECO:0000313" key="2">
    <source>
        <dbReference type="Proteomes" id="UP000323506"/>
    </source>
</evidence>
<organism evidence="1 2">
    <name type="scientific">Gossypium darwinii</name>
    <name type="common">Darwin's cotton</name>
    <name type="synonym">Gossypium barbadense var. darwinii</name>
    <dbReference type="NCBI Taxonomy" id="34276"/>
    <lineage>
        <taxon>Eukaryota</taxon>
        <taxon>Viridiplantae</taxon>
        <taxon>Streptophyta</taxon>
        <taxon>Embryophyta</taxon>
        <taxon>Tracheophyta</taxon>
        <taxon>Spermatophyta</taxon>
        <taxon>Magnoliopsida</taxon>
        <taxon>eudicotyledons</taxon>
        <taxon>Gunneridae</taxon>
        <taxon>Pentapetalae</taxon>
        <taxon>rosids</taxon>
        <taxon>malvids</taxon>
        <taxon>Malvales</taxon>
        <taxon>Malvaceae</taxon>
        <taxon>Malvoideae</taxon>
        <taxon>Gossypium</taxon>
    </lineage>
</organism>
<accession>A0A5D2HP48</accession>
<dbReference type="AlphaFoldDB" id="A0A5D2HP48"/>
<dbReference type="EMBL" id="CM017688">
    <property type="protein sequence ID" value="TYH31449.1"/>
    <property type="molecule type" value="Genomic_DNA"/>
</dbReference>
<protein>
    <submittedName>
        <fullName evidence="1">Uncharacterized protein</fullName>
    </submittedName>
</protein>
<sequence length="36" mass="4231">MKRISTPFDPCSNLHASEVLWRPYGSVGLRTWHCVW</sequence>